<dbReference type="AlphaFoldDB" id="A0A1H9V3H7"/>
<accession>A0A1H9V3H7</accession>
<dbReference type="InterPro" id="IPR010540">
    <property type="entry name" value="CmpB_TMEM229"/>
</dbReference>
<gene>
    <name evidence="2" type="ORF">SAMN04487884_1214</name>
</gene>
<name>A0A1H9V3H7_BUTFI</name>
<keyword evidence="1" id="KW-0812">Transmembrane</keyword>
<dbReference type="RefSeq" id="WP_074757375.1">
    <property type="nucleotide sequence ID" value="NZ_FOGJ01000021.1"/>
</dbReference>
<dbReference type="EMBL" id="FOGJ01000021">
    <property type="protein sequence ID" value="SES15924.1"/>
    <property type="molecule type" value="Genomic_DNA"/>
</dbReference>
<dbReference type="Proteomes" id="UP000182584">
    <property type="component" value="Unassembled WGS sequence"/>
</dbReference>
<evidence type="ECO:0000313" key="2">
    <source>
        <dbReference type="EMBL" id="SES15924.1"/>
    </source>
</evidence>
<reference evidence="2 3" key="1">
    <citation type="submission" date="2016-10" db="EMBL/GenBank/DDBJ databases">
        <authorList>
            <person name="de Groot N.N."/>
        </authorList>
    </citation>
    <scope>NUCLEOTIDE SEQUENCE [LARGE SCALE GENOMIC DNA]</scope>
    <source>
        <strain evidence="2 3">AR40</strain>
    </source>
</reference>
<keyword evidence="1" id="KW-1133">Transmembrane helix</keyword>
<proteinExistence type="predicted"/>
<feature type="transmembrane region" description="Helical" evidence="1">
    <location>
        <begin position="124"/>
        <end position="149"/>
    </location>
</feature>
<dbReference type="OrthoDB" id="9789229at2"/>
<evidence type="ECO:0000313" key="3">
    <source>
        <dbReference type="Proteomes" id="UP000182584"/>
    </source>
</evidence>
<feature type="transmembrane region" description="Helical" evidence="1">
    <location>
        <begin position="161"/>
        <end position="183"/>
    </location>
</feature>
<dbReference type="Pfam" id="PF06541">
    <property type="entry name" value="ABC_trans_CmpB"/>
    <property type="match status" value="1"/>
</dbReference>
<protein>
    <submittedName>
        <fullName evidence="2">Putative ABC-transporter type IV</fullName>
    </submittedName>
</protein>
<feature type="transmembrane region" description="Helical" evidence="1">
    <location>
        <begin position="56"/>
        <end position="76"/>
    </location>
</feature>
<evidence type="ECO:0000256" key="1">
    <source>
        <dbReference type="SAM" id="Phobius"/>
    </source>
</evidence>
<feature type="transmembrane region" description="Helical" evidence="1">
    <location>
        <begin position="83"/>
        <end position="104"/>
    </location>
</feature>
<keyword evidence="1" id="KW-0472">Membrane</keyword>
<feature type="transmembrane region" description="Helical" evidence="1">
    <location>
        <begin position="21"/>
        <end position="44"/>
    </location>
</feature>
<organism evidence="2 3">
    <name type="scientific">Butyrivibrio fibrisolvens</name>
    <dbReference type="NCBI Taxonomy" id="831"/>
    <lineage>
        <taxon>Bacteria</taxon>
        <taxon>Bacillati</taxon>
        <taxon>Bacillota</taxon>
        <taxon>Clostridia</taxon>
        <taxon>Lachnospirales</taxon>
        <taxon>Lachnospiraceae</taxon>
        <taxon>Butyrivibrio</taxon>
    </lineage>
</organism>
<sequence length="189" mass="21858">MSFISKKIDHIRQNPYVIRDYFEYFLLYCFLGWIYESIWCDVIYHKRGFLNRGFLFGPWLPIYGIGFFIILGLFHLLKIKKPIAVFIAGAIVATLAELVASYILENTMGSYMWDYTGYFMNFDGRIALVPGLMFGLLIFVAICLIQPAIIKLQQKFKTSKFHNACFILLAALFVIDLVSRIWLGSNFSA</sequence>